<dbReference type="Proteomes" id="UP001597073">
    <property type="component" value="Unassembled WGS sequence"/>
</dbReference>
<dbReference type="Gene3D" id="3.90.550.10">
    <property type="entry name" value="Spore Coat Polysaccharide Biosynthesis Protein SpsA, Chain A"/>
    <property type="match status" value="1"/>
</dbReference>
<name>A0ABW2ZB70_9SPHI</name>
<dbReference type="EMBL" id="JBHTIA010000003">
    <property type="protein sequence ID" value="MFD0763432.1"/>
    <property type="molecule type" value="Genomic_DNA"/>
</dbReference>
<protein>
    <submittedName>
        <fullName evidence="1">Glycosyltransferase family 2 protein</fullName>
    </submittedName>
</protein>
<gene>
    <name evidence="1" type="ORF">ACFQZI_01115</name>
</gene>
<proteinExistence type="predicted"/>
<accession>A0ABW2ZB70</accession>
<sequence>MKVSGFTFIRNAVKNDYPVVEAITSILPVCDEFIVALGNSDDDTEKLIQGINSPKIKIINTVWDTTVREGGKVFADETDKAFNAIAADSDWAFYIQGDEVVHEKYLPLIKQEMEDNLADNKVEGLLFKYLHFYGSYDYYGHSRRWYRREIRIVRNNKNIHSYRDAQGFRLSGRKIQVKLIDAYIYHYGWVKPPSGLANKLRNFNTFYHNDEWMEQNLPETFTFDYSHKNPDRLVRFTGTHPAVMKKRLAATNWSLDIDLNELDKKMSFRRKVLQKIEDLTGWRVSEYRNYKIVK</sequence>
<dbReference type="SUPFAM" id="SSF53448">
    <property type="entry name" value="Nucleotide-diphospho-sugar transferases"/>
    <property type="match status" value="1"/>
</dbReference>
<comment type="caution">
    <text evidence="1">The sequence shown here is derived from an EMBL/GenBank/DDBJ whole genome shotgun (WGS) entry which is preliminary data.</text>
</comment>
<organism evidence="1 2">
    <name type="scientific">Mucilaginibacter lutimaris</name>
    <dbReference type="NCBI Taxonomy" id="931629"/>
    <lineage>
        <taxon>Bacteria</taxon>
        <taxon>Pseudomonadati</taxon>
        <taxon>Bacteroidota</taxon>
        <taxon>Sphingobacteriia</taxon>
        <taxon>Sphingobacteriales</taxon>
        <taxon>Sphingobacteriaceae</taxon>
        <taxon>Mucilaginibacter</taxon>
    </lineage>
</organism>
<keyword evidence="2" id="KW-1185">Reference proteome</keyword>
<evidence type="ECO:0000313" key="2">
    <source>
        <dbReference type="Proteomes" id="UP001597073"/>
    </source>
</evidence>
<evidence type="ECO:0000313" key="1">
    <source>
        <dbReference type="EMBL" id="MFD0763432.1"/>
    </source>
</evidence>
<dbReference type="InterPro" id="IPR029044">
    <property type="entry name" value="Nucleotide-diphossugar_trans"/>
</dbReference>
<dbReference type="RefSeq" id="WP_377137511.1">
    <property type="nucleotide sequence ID" value="NZ_JBHTIA010000003.1"/>
</dbReference>
<reference evidence="2" key="1">
    <citation type="journal article" date="2019" name="Int. J. Syst. Evol. Microbiol.">
        <title>The Global Catalogue of Microorganisms (GCM) 10K type strain sequencing project: providing services to taxonomists for standard genome sequencing and annotation.</title>
        <authorList>
            <consortium name="The Broad Institute Genomics Platform"/>
            <consortium name="The Broad Institute Genome Sequencing Center for Infectious Disease"/>
            <person name="Wu L."/>
            <person name="Ma J."/>
        </authorList>
    </citation>
    <scope>NUCLEOTIDE SEQUENCE [LARGE SCALE GENOMIC DNA]</scope>
    <source>
        <strain evidence="2">CCUG 60742</strain>
    </source>
</reference>